<organism evidence="3 4">
    <name type="scientific">Lysinibacillus macroides</name>
    <dbReference type="NCBI Taxonomy" id="33935"/>
    <lineage>
        <taxon>Bacteria</taxon>
        <taxon>Bacillati</taxon>
        <taxon>Bacillota</taxon>
        <taxon>Bacilli</taxon>
        <taxon>Bacillales</taxon>
        <taxon>Bacillaceae</taxon>
        <taxon>Lysinibacillus</taxon>
    </lineage>
</organism>
<keyword evidence="4" id="KW-1185">Reference proteome</keyword>
<dbReference type="Gene3D" id="1.10.10.2910">
    <property type="match status" value="1"/>
</dbReference>
<proteinExistence type="inferred from homology"/>
<name>A0A0M9DGA8_9BACI</name>
<dbReference type="Proteomes" id="UP000037977">
    <property type="component" value="Unassembled WGS sequence"/>
</dbReference>
<dbReference type="InterPro" id="IPR052345">
    <property type="entry name" value="Rad_response_metalloprotease"/>
</dbReference>
<gene>
    <name evidence="3" type="ORF">ADM90_20690</name>
</gene>
<reference evidence="3 4" key="1">
    <citation type="submission" date="2015-07" db="EMBL/GenBank/DDBJ databases">
        <title>Genome sequencing project for genomic taxonomy and phylogenomics of Bacillus-like bacteria.</title>
        <authorList>
            <person name="Liu B."/>
            <person name="Wang J."/>
            <person name="Zhu Y."/>
            <person name="Liu G."/>
            <person name="Chen Q."/>
            <person name="Chen Z."/>
            <person name="Che J."/>
            <person name="Ge C."/>
            <person name="Shi H."/>
            <person name="Pan Z."/>
            <person name="Liu X."/>
        </authorList>
    </citation>
    <scope>NUCLEOTIDE SEQUENCE [LARGE SCALE GENOMIC DNA]</scope>
    <source>
        <strain evidence="3 4">DSM 54</strain>
    </source>
</reference>
<dbReference type="InterPro" id="IPR001387">
    <property type="entry name" value="Cro/C1-type_HTH"/>
</dbReference>
<dbReference type="PANTHER" id="PTHR43236:SF1">
    <property type="entry name" value="BLL7220 PROTEIN"/>
    <property type="match status" value="1"/>
</dbReference>
<dbReference type="GO" id="GO:0003677">
    <property type="term" value="F:DNA binding"/>
    <property type="evidence" value="ECO:0007669"/>
    <property type="project" value="InterPro"/>
</dbReference>
<dbReference type="PANTHER" id="PTHR43236">
    <property type="entry name" value="ANTITOXIN HIGA1"/>
    <property type="match status" value="1"/>
</dbReference>
<dbReference type="EMBL" id="LGCI01000011">
    <property type="protein sequence ID" value="KOY80269.1"/>
    <property type="molecule type" value="Genomic_DNA"/>
</dbReference>
<dbReference type="InterPro" id="IPR010982">
    <property type="entry name" value="Lambda_DNA-bd_dom_sf"/>
</dbReference>
<sequence>MFIGKSLTNIRILNELSRSQLAEKLDITEQAVWQYENGYVSPKLEVVNKMKALFNVKSSYFFRDDLLENNQPRNICIERIAYRSESVNSAMKTQSELMHVKFLDAFIKKIGNKIKYPPNEILTLRIKVLEYLNGNQHEKRELQIRRIAQMARKHLRLSEIDNKNLLFYLEKSGIFIIEKSIGDTIDAYSLWSEDDIPYIVLGNIKKSAVRRNFDLAHELGHLLLHYKTEFNMLDKLAYKIKEDEAYLFASEFLMPTEAFTEDVLKLAKISNPDAYKELKEKWLVSLQAMAMRARNLDLITHQQFRYFYMSINKRGYRTEEPLDTSIPLERPMKIRSILQLLFDKKIISLGQLMEELKVDIRFLAIITGIEEAFFEKYSKEDFKSFSIDDLKVLK</sequence>
<dbReference type="STRING" id="33935.ADM90_20690"/>
<dbReference type="CDD" id="cd00093">
    <property type="entry name" value="HTH_XRE"/>
    <property type="match status" value="1"/>
</dbReference>
<comment type="similarity">
    <text evidence="1">Belongs to the short-chain fatty acyl-CoA assimilation regulator (ScfR) family.</text>
</comment>
<evidence type="ECO:0000256" key="1">
    <source>
        <dbReference type="ARBA" id="ARBA00007227"/>
    </source>
</evidence>
<evidence type="ECO:0000313" key="3">
    <source>
        <dbReference type="EMBL" id="KOY80269.1"/>
    </source>
</evidence>
<dbReference type="OrthoDB" id="9816277at2"/>
<feature type="domain" description="HTH cro/C1-type" evidence="2">
    <location>
        <begin position="7"/>
        <end position="61"/>
    </location>
</feature>
<dbReference type="Pfam" id="PF06114">
    <property type="entry name" value="Peptidase_M78"/>
    <property type="match status" value="1"/>
</dbReference>
<dbReference type="RefSeq" id="WP_053996771.1">
    <property type="nucleotide sequence ID" value="NZ_CP065643.1"/>
</dbReference>
<evidence type="ECO:0000259" key="2">
    <source>
        <dbReference type="PROSITE" id="PS50943"/>
    </source>
</evidence>
<dbReference type="PATRIC" id="fig|33935.3.peg.4377"/>
<dbReference type="SMART" id="SM00530">
    <property type="entry name" value="HTH_XRE"/>
    <property type="match status" value="1"/>
</dbReference>
<dbReference type="Gene3D" id="1.10.260.40">
    <property type="entry name" value="lambda repressor-like DNA-binding domains"/>
    <property type="match status" value="1"/>
</dbReference>
<dbReference type="Pfam" id="PF01381">
    <property type="entry name" value="HTH_3"/>
    <property type="match status" value="1"/>
</dbReference>
<protein>
    <submittedName>
        <fullName evidence="3">Transcriptional regulator</fullName>
    </submittedName>
</protein>
<dbReference type="InterPro" id="IPR010359">
    <property type="entry name" value="IrrE_HExxH"/>
</dbReference>
<dbReference type="SUPFAM" id="SSF47413">
    <property type="entry name" value="lambda repressor-like DNA-binding domains"/>
    <property type="match status" value="1"/>
</dbReference>
<dbReference type="PROSITE" id="PS50943">
    <property type="entry name" value="HTH_CROC1"/>
    <property type="match status" value="1"/>
</dbReference>
<dbReference type="AlphaFoldDB" id="A0A0M9DGA8"/>
<comment type="caution">
    <text evidence="3">The sequence shown here is derived from an EMBL/GenBank/DDBJ whole genome shotgun (WGS) entry which is preliminary data.</text>
</comment>
<accession>A0A0M9DGA8</accession>
<evidence type="ECO:0000313" key="4">
    <source>
        <dbReference type="Proteomes" id="UP000037977"/>
    </source>
</evidence>